<dbReference type="EMBL" id="MIJY01000047">
    <property type="protein sequence ID" value="OEG08474.1"/>
    <property type="molecule type" value="Genomic_DNA"/>
</dbReference>
<gene>
    <name evidence="3" type="ORF">BCR25_13800</name>
</gene>
<evidence type="ECO:0000313" key="3">
    <source>
        <dbReference type="EMBL" id="OEG08474.1"/>
    </source>
</evidence>
<evidence type="ECO:0000313" key="4">
    <source>
        <dbReference type="Proteomes" id="UP000095094"/>
    </source>
</evidence>
<dbReference type="AlphaFoldDB" id="A0A1E5G6Y0"/>
<feature type="chain" id="PRO_5038573401" description="Lipoprotein" evidence="2">
    <location>
        <begin position="19"/>
        <end position="155"/>
    </location>
</feature>
<protein>
    <recommendedName>
        <fullName evidence="5">Lipoprotein</fullName>
    </recommendedName>
</protein>
<dbReference type="Proteomes" id="UP000095094">
    <property type="component" value="Unassembled WGS sequence"/>
</dbReference>
<keyword evidence="2" id="KW-0732">Signal</keyword>
<dbReference type="OrthoDB" id="2168472at2"/>
<organism evidence="3 4">
    <name type="scientific">Enterococcus termitis</name>
    <dbReference type="NCBI Taxonomy" id="332950"/>
    <lineage>
        <taxon>Bacteria</taxon>
        <taxon>Bacillati</taxon>
        <taxon>Bacillota</taxon>
        <taxon>Bacilli</taxon>
        <taxon>Lactobacillales</taxon>
        <taxon>Enterococcaceae</taxon>
        <taxon>Enterococcus</taxon>
    </lineage>
</organism>
<evidence type="ECO:0000256" key="2">
    <source>
        <dbReference type="SAM" id="SignalP"/>
    </source>
</evidence>
<name>A0A1E5G6Y0_9ENTE</name>
<comment type="caution">
    <text evidence="3">The sequence shown here is derived from an EMBL/GenBank/DDBJ whole genome shotgun (WGS) entry which is preliminary data.</text>
</comment>
<proteinExistence type="predicted"/>
<feature type="compositionally biased region" description="Polar residues" evidence="1">
    <location>
        <begin position="29"/>
        <end position="54"/>
    </location>
</feature>
<feature type="signal peptide" evidence="2">
    <location>
        <begin position="1"/>
        <end position="18"/>
    </location>
</feature>
<dbReference type="PROSITE" id="PS51257">
    <property type="entry name" value="PROKAR_LIPOPROTEIN"/>
    <property type="match status" value="1"/>
</dbReference>
<feature type="region of interest" description="Disordered" evidence="1">
    <location>
        <begin position="23"/>
        <end position="54"/>
    </location>
</feature>
<reference evidence="4" key="1">
    <citation type="submission" date="2016-09" db="EMBL/GenBank/DDBJ databases">
        <authorList>
            <person name="Gulvik C.A."/>
        </authorList>
    </citation>
    <scope>NUCLEOTIDE SEQUENCE [LARGE SCALE GENOMIC DNA]</scope>
    <source>
        <strain evidence="4">LMG 8895</strain>
    </source>
</reference>
<accession>A0A1E5G6Y0</accession>
<evidence type="ECO:0000256" key="1">
    <source>
        <dbReference type="SAM" id="MobiDB-lite"/>
    </source>
</evidence>
<sequence length="155" mass="16635">MKKIVLTFITIVAAISLAACTGNKEKSSTSKNGETAMSSQDKQTASTNTSSKEQTESIFTAALVEDAKQNETVDQSIRLVLNKVEAVEDPEKIIGMMKNDGVILNVTKDQLADGITEEQLKAGDTIRFTLTGLPAMSMSIPPQIVGNAVFKVEKI</sequence>
<evidence type="ECO:0008006" key="5">
    <source>
        <dbReference type="Google" id="ProtNLM"/>
    </source>
</evidence>
<dbReference type="RefSeq" id="WP_069665311.1">
    <property type="nucleotide sequence ID" value="NZ_JBHUJJ010000001.1"/>
</dbReference>
<keyword evidence="4" id="KW-1185">Reference proteome</keyword>